<feature type="domain" description="Type II methyltransferase M.TaqI-like" evidence="9">
    <location>
        <begin position="76"/>
        <end position="212"/>
    </location>
</feature>
<reference evidence="10" key="1">
    <citation type="journal article" date="2020" name="Nature">
        <title>Giant virus diversity and host interactions through global metagenomics.</title>
        <authorList>
            <person name="Schulz F."/>
            <person name="Roux S."/>
            <person name="Paez-Espino D."/>
            <person name="Jungbluth S."/>
            <person name="Walsh D.A."/>
            <person name="Denef V.J."/>
            <person name="McMahon K.D."/>
            <person name="Konstantinidis K.T."/>
            <person name="Eloe-Fadrosh E.A."/>
            <person name="Kyrpides N.C."/>
            <person name="Woyke T."/>
        </authorList>
    </citation>
    <scope>NUCLEOTIDE SEQUENCE</scope>
    <source>
        <strain evidence="10">GVMAG-M-3300000115-19</strain>
    </source>
</reference>
<keyword evidence="2" id="KW-0489">Methyltransferase</keyword>
<sequence>MEKYDFDELSSKLTKELSKKTKKESGIFFTPPITVSSTLEKLKEYFNKKNKIKTILEPSCGSCEFIKAINEKYTSVNITGIEFNKTIYEAIKDKYDKENISLLNENFLTYSTQTLFDLIIGNPPYFIIKKMKEEKKEEDKQLEANKYDIKYNEWFDGRPNIFIIFILKSMDLLKDNGILCFVLPKSFINCLYYNKTRQRIYDNYKIIDITECYDTYLETQQPTIVLTIKKKTNNTIKKKNDKYTLKKSNNLIFGTPNNITELKKLYEESKTLHDLNFKVSVGTVVWNQCKDILVGKVDKTRPKKFKKKESTTTTTTNTEETTSTTEETTSTTEETTSTTEETTSTTEETTSTTEESIAVKYNTRLIYSSDIKNNKLLEPKTYKARGKKSFIDKKGIKTTTLLVNRGYGVGSYNFQYCLLKDETYLVENHLICINYKDNTKKIEETELIAKYNKIIKSLEHDKTKKFIKLYFGNNAINTTELNHILPIYEM</sequence>
<evidence type="ECO:0000256" key="8">
    <source>
        <dbReference type="SAM" id="MobiDB-lite"/>
    </source>
</evidence>
<dbReference type="SUPFAM" id="SSF53335">
    <property type="entry name" value="S-adenosyl-L-methionine-dependent methyltransferases"/>
    <property type="match status" value="1"/>
</dbReference>
<comment type="catalytic activity">
    <reaction evidence="7">
        <text>a 2'-deoxyadenosine in DNA + S-adenosyl-L-methionine = an N(6)-methyl-2'-deoxyadenosine in DNA + S-adenosyl-L-homocysteine + H(+)</text>
        <dbReference type="Rhea" id="RHEA:15197"/>
        <dbReference type="Rhea" id="RHEA-COMP:12418"/>
        <dbReference type="Rhea" id="RHEA-COMP:12419"/>
        <dbReference type="ChEBI" id="CHEBI:15378"/>
        <dbReference type="ChEBI" id="CHEBI:57856"/>
        <dbReference type="ChEBI" id="CHEBI:59789"/>
        <dbReference type="ChEBI" id="CHEBI:90615"/>
        <dbReference type="ChEBI" id="CHEBI:90616"/>
        <dbReference type="EC" id="2.1.1.72"/>
    </reaction>
</comment>
<evidence type="ECO:0000256" key="1">
    <source>
        <dbReference type="ARBA" id="ARBA00011900"/>
    </source>
</evidence>
<evidence type="ECO:0000259" key="9">
    <source>
        <dbReference type="Pfam" id="PF07669"/>
    </source>
</evidence>
<keyword evidence="4" id="KW-0949">S-adenosyl-L-methionine</keyword>
<dbReference type="InterPro" id="IPR050953">
    <property type="entry name" value="N4_N6_ade-DNA_methylase"/>
</dbReference>
<keyword evidence="6" id="KW-0238">DNA-binding</keyword>
<evidence type="ECO:0000256" key="7">
    <source>
        <dbReference type="ARBA" id="ARBA00047942"/>
    </source>
</evidence>
<evidence type="ECO:0000256" key="4">
    <source>
        <dbReference type="ARBA" id="ARBA00022691"/>
    </source>
</evidence>
<dbReference type="EMBL" id="MN738845">
    <property type="protein sequence ID" value="QHT27923.1"/>
    <property type="molecule type" value="Genomic_DNA"/>
</dbReference>
<evidence type="ECO:0000256" key="6">
    <source>
        <dbReference type="ARBA" id="ARBA00023125"/>
    </source>
</evidence>
<dbReference type="AlphaFoldDB" id="A0A6C0EHK7"/>
<dbReference type="PANTHER" id="PTHR33841">
    <property type="entry name" value="DNA METHYLTRANSFERASE YEEA-RELATED"/>
    <property type="match status" value="1"/>
</dbReference>
<accession>A0A6C0EHK7</accession>
<dbReference type="GO" id="GO:0009307">
    <property type="term" value="P:DNA restriction-modification system"/>
    <property type="evidence" value="ECO:0007669"/>
    <property type="project" value="UniProtKB-KW"/>
</dbReference>
<proteinExistence type="predicted"/>
<evidence type="ECO:0000256" key="3">
    <source>
        <dbReference type="ARBA" id="ARBA00022679"/>
    </source>
</evidence>
<protein>
    <recommendedName>
        <fullName evidence="1">site-specific DNA-methyltransferase (adenine-specific)</fullName>
        <ecNumber evidence="1">2.1.1.72</ecNumber>
    </recommendedName>
</protein>
<dbReference type="GO" id="GO:0003677">
    <property type="term" value="F:DNA binding"/>
    <property type="evidence" value="ECO:0007669"/>
    <property type="project" value="UniProtKB-KW"/>
</dbReference>
<dbReference type="EC" id="2.1.1.72" evidence="1"/>
<evidence type="ECO:0000313" key="10">
    <source>
        <dbReference type="EMBL" id="QHT27923.1"/>
    </source>
</evidence>
<feature type="region of interest" description="Disordered" evidence="8">
    <location>
        <begin position="304"/>
        <end position="354"/>
    </location>
</feature>
<dbReference type="InterPro" id="IPR029063">
    <property type="entry name" value="SAM-dependent_MTases_sf"/>
</dbReference>
<evidence type="ECO:0000256" key="2">
    <source>
        <dbReference type="ARBA" id="ARBA00022603"/>
    </source>
</evidence>
<keyword evidence="5" id="KW-0680">Restriction system</keyword>
<dbReference type="PROSITE" id="PS00092">
    <property type="entry name" value="N6_MTASE"/>
    <property type="match status" value="1"/>
</dbReference>
<keyword evidence="3" id="KW-0808">Transferase</keyword>
<dbReference type="GO" id="GO:0009007">
    <property type="term" value="F:site-specific DNA-methyltransferase (adenine-specific) activity"/>
    <property type="evidence" value="ECO:0007669"/>
    <property type="project" value="UniProtKB-EC"/>
</dbReference>
<dbReference type="GO" id="GO:0032259">
    <property type="term" value="P:methylation"/>
    <property type="evidence" value="ECO:0007669"/>
    <property type="project" value="UniProtKB-KW"/>
</dbReference>
<dbReference type="PRINTS" id="PR00507">
    <property type="entry name" value="N12N6MTFRASE"/>
</dbReference>
<dbReference type="InterPro" id="IPR002052">
    <property type="entry name" value="DNA_methylase_N6_adenine_CS"/>
</dbReference>
<evidence type="ECO:0000256" key="5">
    <source>
        <dbReference type="ARBA" id="ARBA00022747"/>
    </source>
</evidence>
<dbReference type="PANTHER" id="PTHR33841:SF6">
    <property type="entry name" value="TYPE II METHYLTRANSFERASE M.HINDII"/>
    <property type="match status" value="1"/>
</dbReference>
<organism evidence="10">
    <name type="scientific">viral metagenome</name>
    <dbReference type="NCBI Taxonomy" id="1070528"/>
    <lineage>
        <taxon>unclassified sequences</taxon>
        <taxon>metagenomes</taxon>
        <taxon>organismal metagenomes</taxon>
    </lineage>
</organism>
<dbReference type="Pfam" id="PF07669">
    <property type="entry name" value="Eco57I"/>
    <property type="match status" value="1"/>
</dbReference>
<dbReference type="InterPro" id="IPR011639">
    <property type="entry name" value="MethylTrfase_TaqI-like_dom"/>
</dbReference>
<name>A0A6C0EHK7_9ZZZZ</name>
<dbReference type="Gene3D" id="3.40.50.150">
    <property type="entry name" value="Vaccinia Virus protein VP39"/>
    <property type="match status" value="1"/>
</dbReference>
<feature type="compositionally biased region" description="Low complexity" evidence="8">
    <location>
        <begin position="311"/>
        <end position="354"/>
    </location>
</feature>